<reference evidence="1" key="1">
    <citation type="submission" date="2022-08" db="EMBL/GenBank/DDBJ databases">
        <authorList>
            <consortium name="DOE Joint Genome Institute"/>
            <person name="Min B."/>
            <person name="Riley R."/>
            <person name="Sierra-Patev S."/>
            <person name="Naranjo-Ortiz M."/>
            <person name="Looney B."/>
            <person name="Konkel Z."/>
            <person name="Slot J.C."/>
            <person name="Sakamoto Y."/>
            <person name="Steenwyk J.L."/>
            <person name="Rokas A."/>
            <person name="Carro J."/>
            <person name="Camarero S."/>
            <person name="Ferreira P."/>
            <person name="Molpeceres G."/>
            <person name="Ruiz-Duenas F.J."/>
            <person name="Serrano A."/>
            <person name="Henrissat B."/>
            <person name="Drula E."/>
            <person name="Hughes K.W."/>
            <person name="Mata J.L."/>
            <person name="Ishikawa N.K."/>
            <person name="Vargas-Isla R."/>
            <person name="Ushijima S."/>
            <person name="Smith C.A."/>
            <person name="Ahrendt S."/>
            <person name="Andreopoulos W."/>
            <person name="He G."/>
            <person name="Labutti K."/>
            <person name="Lipzen A."/>
            <person name="Ng V."/>
            <person name="Sandor L."/>
            <person name="Barry K."/>
            <person name="Martinez A.T."/>
            <person name="Xiao Y."/>
            <person name="Gibbons J.G."/>
            <person name="Terashima K."/>
            <person name="Hibbett D.S."/>
            <person name="Grigoriev I.V."/>
        </authorList>
    </citation>
    <scope>NUCLEOTIDE SEQUENCE</scope>
    <source>
        <strain evidence="1">Sp2 HRB7682 ss15</strain>
    </source>
</reference>
<dbReference type="AlphaFoldDB" id="A0A9W8ZVY2"/>
<protein>
    <submittedName>
        <fullName evidence="1">Uncharacterized protein</fullName>
    </submittedName>
</protein>
<name>A0A9W8ZVY2_9AGAR</name>
<dbReference type="EMBL" id="JANVFS010000038">
    <property type="protein sequence ID" value="KAJ4468413.1"/>
    <property type="molecule type" value="Genomic_DNA"/>
</dbReference>
<reference evidence="1" key="2">
    <citation type="journal article" date="2023" name="Proc. Natl. Acad. Sci. U.S.A.">
        <title>A global phylogenomic analysis of the shiitake genus Lentinula.</title>
        <authorList>
            <person name="Sierra-Patev S."/>
            <person name="Min B."/>
            <person name="Naranjo-Ortiz M."/>
            <person name="Looney B."/>
            <person name="Konkel Z."/>
            <person name="Slot J.C."/>
            <person name="Sakamoto Y."/>
            <person name="Steenwyk J.L."/>
            <person name="Rokas A."/>
            <person name="Carro J."/>
            <person name="Camarero S."/>
            <person name="Ferreira P."/>
            <person name="Molpeceres G."/>
            <person name="Ruiz-Duenas F.J."/>
            <person name="Serrano A."/>
            <person name="Henrissat B."/>
            <person name="Drula E."/>
            <person name="Hughes K.W."/>
            <person name="Mata J.L."/>
            <person name="Ishikawa N.K."/>
            <person name="Vargas-Isla R."/>
            <person name="Ushijima S."/>
            <person name="Smith C.A."/>
            <person name="Donoghue J."/>
            <person name="Ahrendt S."/>
            <person name="Andreopoulos W."/>
            <person name="He G."/>
            <person name="LaButti K."/>
            <person name="Lipzen A."/>
            <person name="Ng V."/>
            <person name="Riley R."/>
            <person name="Sandor L."/>
            <person name="Barry K."/>
            <person name="Martinez A.T."/>
            <person name="Xiao Y."/>
            <person name="Gibbons J.G."/>
            <person name="Terashima K."/>
            <person name="Grigoriev I.V."/>
            <person name="Hibbett D."/>
        </authorList>
    </citation>
    <scope>NUCLEOTIDE SEQUENCE</scope>
    <source>
        <strain evidence="1">Sp2 HRB7682 ss15</strain>
    </source>
</reference>
<organism evidence="1 2">
    <name type="scientific">Lentinula lateritia</name>
    <dbReference type="NCBI Taxonomy" id="40482"/>
    <lineage>
        <taxon>Eukaryota</taxon>
        <taxon>Fungi</taxon>
        <taxon>Dikarya</taxon>
        <taxon>Basidiomycota</taxon>
        <taxon>Agaricomycotina</taxon>
        <taxon>Agaricomycetes</taxon>
        <taxon>Agaricomycetidae</taxon>
        <taxon>Agaricales</taxon>
        <taxon>Marasmiineae</taxon>
        <taxon>Omphalotaceae</taxon>
        <taxon>Lentinula</taxon>
    </lineage>
</organism>
<gene>
    <name evidence="1" type="ORF">C8J55DRAFT_524973</name>
</gene>
<sequence length="112" mass="12402">MMDNMQSGCQCQSRKVLCRLSMAGIVIAALFSTSRQLATAEDTGLIGLGFARVKSEASGFCFNRGMSRRKLLGLVWSRLGLQKKDLQLWAAFAVDKRGDGMGRDEYPEMTKM</sequence>
<dbReference type="Proteomes" id="UP001150238">
    <property type="component" value="Unassembled WGS sequence"/>
</dbReference>
<accession>A0A9W8ZVY2</accession>
<comment type="caution">
    <text evidence="1">The sequence shown here is derived from an EMBL/GenBank/DDBJ whole genome shotgun (WGS) entry which is preliminary data.</text>
</comment>
<evidence type="ECO:0000313" key="2">
    <source>
        <dbReference type="Proteomes" id="UP001150238"/>
    </source>
</evidence>
<evidence type="ECO:0000313" key="1">
    <source>
        <dbReference type="EMBL" id="KAJ4468413.1"/>
    </source>
</evidence>
<proteinExistence type="predicted"/>